<feature type="compositionally biased region" description="Basic residues" evidence="1">
    <location>
        <begin position="228"/>
        <end position="239"/>
    </location>
</feature>
<evidence type="ECO:0000313" key="2">
    <source>
        <dbReference type="EMBL" id="CAG5161171.1"/>
    </source>
</evidence>
<feature type="region of interest" description="Disordered" evidence="1">
    <location>
        <begin position="513"/>
        <end position="533"/>
    </location>
</feature>
<feature type="compositionally biased region" description="Basic and acidic residues" evidence="1">
    <location>
        <begin position="154"/>
        <end position="176"/>
    </location>
</feature>
<feature type="compositionally biased region" description="Basic residues" evidence="1">
    <location>
        <begin position="310"/>
        <end position="322"/>
    </location>
</feature>
<feature type="compositionally biased region" description="Polar residues" evidence="1">
    <location>
        <begin position="1"/>
        <end position="10"/>
    </location>
</feature>
<feature type="compositionally biased region" description="Low complexity" evidence="1">
    <location>
        <begin position="326"/>
        <end position="336"/>
    </location>
</feature>
<evidence type="ECO:0000256" key="1">
    <source>
        <dbReference type="SAM" id="MobiDB-lite"/>
    </source>
</evidence>
<name>A0A8J2I101_9PLEO</name>
<protein>
    <submittedName>
        <fullName evidence="2">Uncharacterized protein</fullName>
    </submittedName>
</protein>
<dbReference type="Proteomes" id="UP000676310">
    <property type="component" value="Unassembled WGS sequence"/>
</dbReference>
<evidence type="ECO:0000313" key="3">
    <source>
        <dbReference type="Proteomes" id="UP000676310"/>
    </source>
</evidence>
<dbReference type="RefSeq" id="XP_043169529.1">
    <property type="nucleotide sequence ID" value="XM_043313594.1"/>
</dbReference>
<feature type="region of interest" description="Disordered" evidence="1">
    <location>
        <begin position="1"/>
        <end position="348"/>
    </location>
</feature>
<gene>
    <name evidence="2" type="ORF">ALTATR162_LOCUS5974</name>
</gene>
<feature type="compositionally biased region" description="Polar residues" evidence="1">
    <location>
        <begin position="254"/>
        <end position="266"/>
    </location>
</feature>
<feature type="compositionally biased region" description="Polar residues" evidence="1">
    <location>
        <begin position="87"/>
        <end position="96"/>
    </location>
</feature>
<comment type="caution">
    <text evidence="2">The sequence shown here is derived from an EMBL/GenBank/DDBJ whole genome shotgun (WGS) entry which is preliminary data.</text>
</comment>
<dbReference type="AlphaFoldDB" id="A0A8J2I101"/>
<sequence>MASMQGSTIDSFGFSDYIEEESQVVSESKERSSTVNVPANGSINQDPAGTQSHQTSGELDDNGRSPTAPREALDQRESRESEGMVSNDKTVFQTPDESSECIHEPVKRPPTQSPQGKVRGASLPIGINLENPIGSKKSQLTPATSTNPTSSYSLRDRTQSKLVYDVRYHPMDDAIRPARAAKRRSAHGETIVVGSDDPSDASAVIDTEASAGDSSDVQNEDKEEIPKQGRKVTGRKQTRSRPLPTEGTRRSTRKVSNQKTSYNINIHPQDKYLVISSDDEDMQPSINKRRNLTHKRPNESDESGSDNKVAKKSKTSCQKRSRRTDLGTSDSLDSSGAPVFPSVETGNDSKHTIATTAFSHPPFVNSPLDHGVRRREGIDVWHYPPGKRYLNHDRDYWPTLPGQSFEIFDEKLEDQLAREAMEASPLNYEHDNKENMNNADVELRSDDYDGIYVMPSAQYRQSSDERQLAQHRALVSDALYSDEAPQSYGLDETYGTHELQTNSLTEYMDILASGGHLPPGQPQVETQTGTQDSVLDTDLIDEITGVESQAP</sequence>
<keyword evidence="3" id="KW-1185">Reference proteome</keyword>
<dbReference type="OrthoDB" id="5430111at2759"/>
<proteinExistence type="predicted"/>
<dbReference type="GeneID" id="67017811"/>
<feature type="compositionally biased region" description="Basic and acidic residues" evidence="1">
    <location>
        <begin position="71"/>
        <end position="82"/>
    </location>
</feature>
<organism evidence="2 3">
    <name type="scientific">Alternaria atra</name>
    <dbReference type="NCBI Taxonomy" id="119953"/>
    <lineage>
        <taxon>Eukaryota</taxon>
        <taxon>Fungi</taxon>
        <taxon>Dikarya</taxon>
        <taxon>Ascomycota</taxon>
        <taxon>Pezizomycotina</taxon>
        <taxon>Dothideomycetes</taxon>
        <taxon>Pleosporomycetidae</taxon>
        <taxon>Pleosporales</taxon>
        <taxon>Pleosporineae</taxon>
        <taxon>Pleosporaceae</taxon>
        <taxon>Alternaria</taxon>
        <taxon>Alternaria sect. Ulocladioides</taxon>
    </lineage>
</organism>
<feature type="compositionally biased region" description="Polar residues" evidence="1">
    <location>
        <begin position="34"/>
        <end position="57"/>
    </location>
</feature>
<feature type="compositionally biased region" description="Polar residues" evidence="1">
    <location>
        <begin position="523"/>
        <end position="533"/>
    </location>
</feature>
<accession>A0A8J2I101</accession>
<feature type="compositionally biased region" description="Polar residues" evidence="1">
    <location>
        <begin position="136"/>
        <end position="153"/>
    </location>
</feature>
<reference evidence="2" key="1">
    <citation type="submission" date="2021-05" db="EMBL/GenBank/DDBJ databases">
        <authorList>
            <person name="Stam R."/>
        </authorList>
    </citation>
    <scope>NUCLEOTIDE SEQUENCE</scope>
    <source>
        <strain evidence="2">CS162</strain>
    </source>
</reference>
<dbReference type="EMBL" id="CAJRGZ010000019">
    <property type="protein sequence ID" value="CAG5161171.1"/>
    <property type="molecule type" value="Genomic_DNA"/>
</dbReference>